<reference evidence="1 2" key="1">
    <citation type="submission" date="2016-10" db="EMBL/GenBank/DDBJ databases">
        <authorList>
            <person name="Varghese N."/>
            <person name="Submissions S."/>
        </authorList>
    </citation>
    <scope>NUCLEOTIDE SEQUENCE [LARGE SCALE GENOMIC DNA]</scope>
    <source>
        <strain evidence="2">DSM 19823 / KCTC 23066 / CCTCC M 208030 / D25</strain>
    </source>
</reference>
<evidence type="ECO:0000313" key="2">
    <source>
        <dbReference type="Proteomes" id="UP000183496"/>
    </source>
</evidence>
<organism evidence="1 2">
    <name type="scientific">Myroides profundi</name>
    <dbReference type="NCBI Taxonomy" id="480520"/>
    <lineage>
        <taxon>Bacteria</taxon>
        <taxon>Pseudomonadati</taxon>
        <taxon>Bacteroidota</taxon>
        <taxon>Flavobacteriia</taxon>
        <taxon>Flavobacteriales</taxon>
        <taxon>Flavobacteriaceae</taxon>
        <taxon>Myroides</taxon>
    </lineage>
</organism>
<keyword evidence="2" id="KW-1185">Reference proteome</keyword>
<dbReference type="KEGG" id="mpw:MPR_3653"/>
<evidence type="ECO:0008006" key="3">
    <source>
        <dbReference type="Google" id="ProtNLM"/>
    </source>
</evidence>
<dbReference type="RefSeq" id="WP_139177095.1">
    <property type="nucleotide sequence ID" value="NZ_CP010817.1"/>
</dbReference>
<protein>
    <recommendedName>
        <fullName evidence="3">Lipoprotein</fullName>
    </recommendedName>
</protein>
<dbReference type="PROSITE" id="PS51257">
    <property type="entry name" value="PROKAR_LIPOPROTEIN"/>
    <property type="match status" value="1"/>
</dbReference>
<comment type="caution">
    <text evidence="1">The sequence shown here is derived from an EMBL/GenBank/DDBJ whole genome shotgun (WGS) entry which is preliminary data.</text>
</comment>
<dbReference type="Proteomes" id="UP000183496">
    <property type="component" value="Unassembled WGS sequence"/>
</dbReference>
<sequence length="340" mass="38895">MRKSIYSLVIVCITTLAIGCSNDDNLNDSKPVEEREGRFDRSPFSWDVKGSAEVNDLLFIDDINYSVSTSGEHYSTSNDLYPGAVFPKNSIDRLTFDAMVKAEKNPYDLMFMFYKSFVLSDISTKKERVTYLDAVNQALDSEAFQSEVKNRAYGIEDLYITECYTYKDVVQAFSGNLKLGEVFAKNMKMNAGDSRYKSILLMRVGKVFYGEWFEGDYENFFKEPMNEKDLYYVKRIMRGTPVTYVAIESKADYADLNDAVRSALVHYRKEGNLNLNDKNGKILSNASFTILSTEDKINSLGKWSTSKDDMFSVLKNNLSANYIGQPIYLEIRSVDTDKRY</sequence>
<name>A0AAJ4W210_MYRPR</name>
<dbReference type="EMBL" id="FOFY01000001">
    <property type="protein sequence ID" value="SEQ08491.1"/>
    <property type="molecule type" value="Genomic_DNA"/>
</dbReference>
<accession>A0AAJ4W210</accession>
<proteinExistence type="predicted"/>
<evidence type="ECO:0000313" key="1">
    <source>
        <dbReference type="EMBL" id="SEQ08491.1"/>
    </source>
</evidence>
<dbReference type="AlphaFoldDB" id="A0AAJ4W210"/>
<gene>
    <name evidence="1" type="ORF">SAMN04488089_101501</name>
</gene>